<feature type="compositionally biased region" description="Polar residues" evidence="1">
    <location>
        <begin position="1"/>
        <end position="35"/>
    </location>
</feature>
<gene>
    <name evidence="2" type="ORF">OBRU01_25977</name>
</gene>
<feature type="compositionally biased region" description="Polar residues" evidence="1">
    <location>
        <begin position="44"/>
        <end position="76"/>
    </location>
</feature>
<sequence length="139" mass="15030">MATTVTEKVNSRSGWNALGGSTDTRRASNNSTAPYQAQGYGAMKSSTSEPYSQCRSGWNALGGSTDTRRASNNSAAPYQAQGYGAMKKSVTTRNLDSRDLSRAGVDSRDMSRAGVASPPLDVKEIRVQKQEESWDWLNN</sequence>
<evidence type="ECO:0000313" key="3">
    <source>
        <dbReference type="Proteomes" id="UP000037510"/>
    </source>
</evidence>
<keyword evidence="3" id="KW-1185">Reference proteome</keyword>
<evidence type="ECO:0000256" key="1">
    <source>
        <dbReference type="SAM" id="MobiDB-lite"/>
    </source>
</evidence>
<dbReference type="EMBL" id="JTDY01011808">
    <property type="protein sequence ID" value="KOB52387.1"/>
    <property type="molecule type" value="Genomic_DNA"/>
</dbReference>
<dbReference type="AlphaFoldDB" id="A0A0L7K4H8"/>
<comment type="caution">
    <text evidence="2">The sequence shown here is derived from an EMBL/GenBank/DDBJ whole genome shotgun (WGS) entry which is preliminary data.</text>
</comment>
<organism evidence="2 3">
    <name type="scientific">Operophtera brumata</name>
    <name type="common">Winter moth</name>
    <name type="synonym">Phalaena brumata</name>
    <dbReference type="NCBI Taxonomy" id="104452"/>
    <lineage>
        <taxon>Eukaryota</taxon>
        <taxon>Metazoa</taxon>
        <taxon>Ecdysozoa</taxon>
        <taxon>Arthropoda</taxon>
        <taxon>Hexapoda</taxon>
        <taxon>Insecta</taxon>
        <taxon>Pterygota</taxon>
        <taxon>Neoptera</taxon>
        <taxon>Endopterygota</taxon>
        <taxon>Lepidoptera</taxon>
        <taxon>Glossata</taxon>
        <taxon>Ditrysia</taxon>
        <taxon>Geometroidea</taxon>
        <taxon>Geometridae</taxon>
        <taxon>Larentiinae</taxon>
        <taxon>Operophtera</taxon>
    </lineage>
</organism>
<name>A0A0L7K4H8_OPEBR</name>
<reference evidence="2 3" key="1">
    <citation type="journal article" date="2015" name="Genome Biol. Evol.">
        <title>The genome of winter moth (Operophtera brumata) provides a genomic perspective on sexual dimorphism and phenology.</title>
        <authorList>
            <person name="Derks M.F."/>
            <person name="Smit S."/>
            <person name="Salis L."/>
            <person name="Schijlen E."/>
            <person name="Bossers A."/>
            <person name="Mateman C."/>
            <person name="Pijl A.S."/>
            <person name="de Ridder D."/>
            <person name="Groenen M.A."/>
            <person name="Visser M.E."/>
            <person name="Megens H.J."/>
        </authorList>
    </citation>
    <scope>NUCLEOTIDE SEQUENCE [LARGE SCALE GENOMIC DNA]</scope>
    <source>
        <strain evidence="2">WM2013NL</strain>
        <tissue evidence="2">Head and thorax</tissue>
    </source>
</reference>
<accession>A0A0L7K4H8</accession>
<feature type="compositionally biased region" description="Basic and acidic residues" evidence="1">
    <location>
        <begin position="95"/>
        <end position="111"/>
    </location>
</feature>
<proteinExistence type="predicted"/>
<feature type="region of interest" description="Disordered" evidence="1">
    <location>
        <begin position="1"/>
        <end position="117"/>
    </location>
</feature>
<dbReference type="Proteomes" id="UP000037510">
    <property type="component" value="Unassembled WGS sequence"/>
</dbReference>
<evidence type="ECO:0000313" key="2">
    <source>
        <dbReference type="EMBL" id="KOB52387.1"/>
    </source>
</evidence>
<protein>
    <submittedName>
        <fullName evidence="2">Putative ADP-ribosylation factor GTPase-activating protein 1</fullName>
    </submittedName>
</protein>